<accession>A0A6A7A799</accession>
<dbReference type="InterPro" id="IPR025696">
    <property type="entry name" value="Beta-barrel_MTR4"/>
</dbReference>
<name>A0A6A7A799_9PLEO</name>
<dbReference type="InterPro" id="IPR014001">
    <property type="entry name" value="Helicase_ATP-bd"/>
</dbReference>
<dbReference type="Pfam" id="PF00270">
    <property type="entry name" value="DEAD"/>
    <property type="match status" value="1"/>
</dbReference>
<evidence type="ECO:0000256" key="8">
    <source>
        <dbReference type="ARBA" id="ARBA00022884"/>
    </source>
</evidence>
<feature type="compositionally biased region" description="Basic and acidic residues" evidence="9">
    <location>
        <begin position="201"/>
        <end position="217"/>
    </location>
</feature>
<dbReference type="InterPro" id="IPR012961">
    <property type="entry name" value="Ski2/MTR4_C"/>
</dbReference>
<dbReference type="OrthoDB" id="64767at2759"/>
<dbReference type="GO" id="GO:0070478">
    <property type="term" value="P:nuclear-transcribed mRNA catabolic process, 3'-5' exonucleolytic nonsense-mediated decay"/>
    <property type="evidence" value="ECO:0007669"/>
    <property type="project" value="TreeGrafter"/>
</dbReference>
<feature type="region of interest" description="Disordered" evidence="9">
    <location>
        <begin position="201"/>
        <end position="256"/>
    </location>
</feature>
<evidence type="ECO:0000259" key="11">
    <source>
        <dbReference type="PROSITE" id="PS51194"/>
    </source>
</evidence>
<dbReference type="PROSITE" id="PS51192">
    <property type="entry name" value="HELICASE_ATP_BIND_1"/>
    <property type="match status" value="1"/>
</dbReference>
<dbReference type="InterPro" id="IPR027417">
    <property type="entry name" value="P-loop_NTPase"/>
</dbReference>
<reference evidence="12" key="1">
    <citation type="journal article" date="2020" name="Stud. Mycol.">
        <title>101 Dothideomycetes genomes: a test case for predicting lifestyles and emergence of pathogens.</title>
        <authorList>
            <person name="Haridas S."/>
            <person name="Albert R."/>
            <person name="Binder M."/>
            <person name="Bloem J."/>
            <person name="Labutti K."/>
            <person name="Salamov A."/>
            <person name="Andreopoulos B."/>
            <person name="Baker S."/>
            <person name="Barry K."/>
            <person name="Bills G."/>
            <person name="Bluhm B."/>
            <person name="Cannon C."/>
            <person name="Castanera R."/>
            <person name="Culley D."/>
            <person name="Daum C."/>
            <person name="Ezra D."/>
            <person name="Gonzalez J."/>
            <person name="Henrissat B."/>
            <person name="Kuo A."/>
            <person name="Liang C."/>
            <person name="Lipzen A."/>
            <person name="Lutzoni F."/>
            <person name="Magnuson J."/>
            <person name="Mondo S."/>
            <person name="Nolan M."/>
            <person name="Ohm R."/>
            <person name="Pangilinan J."/>
            <person name="Park H.-J."/>
            <person name="Ramirez L."/>
            <person name="Alfaro M."/>
            <person name="Sun H."/>
            <person name="Tritt A."/>
            <person name="Yoshinaga Y."/>
            <person name="Zwiers L.-H."/>
            <person name="Turgeon B."/>
            <person name="Goodwin S."/>
            <person name="Spatafora J."/>
            <person name="Crous P."/>
            <person name="Grigoriev I."/>
        </authorList>
    </citation>
    <scope>NUCLEOTIDE SEQUENCE</scope>
    <source>
        <strain evidence="12">CBS 113818</strain>
    </source>
</reference>
<feature type="compositionally biased region" description="Gly residues" evidence="9">
    <location>
        <begin position="541"/>
        <end position="552"/>
    </location>
</feature>
<keyword evidence="4" id="KW-0547">Nucleotide-binding</keyword>
<comment type="similarity">
    <text evidence="2">Belongs to the helicase family. SKI2 subfamily.</text>
</comment>
<dbReference type="InterPro" id="IPR016438">
    <property type="entry name" value="SKI2-like"/>
</dbReference>
<comment type="subcellular location">
    <subcellularLocation>
        <location evidence="1">Cytoplasm</location>
    </subcellularLocation>
</comment>
<dbReference type="Pfam" id="PF17911">
    <property type="entry name" value="Ski2_N"/>
    <property type="match status" value="1"/>
</dbReference>
<organism evidence="12 13">
    <name type="scientific">Ophiobolus disseminans</name>
    <dbReference type="NCBI Taxonomy" id="1469910"/>
    <lineage>
        <taxon>Eukaryota</taxon>
        <taxon>Fungi</taxon>
        <taxon>Dikarya</taxon>
        <taxon>Ascomycota</taxon>
        <taxon>Pezizomycotina</taxon>
        <taxon>Dothideomycetes</taxon>
        <taxon>Pleosporomycetidae</taxon>
        <taxon>Pleosporales</taxon>
        <taxon>Pleosporineae</taxon>
        <taxon>Phaeosphaeriaceae</taxon>
        <taxon>Ophiobolus</taxon>
    </lineage>
</organism>
<evidence type="ECO:0000256" key="3">
    <source>
        <dbReference type="ARBA" id="ARBA00022490"/>
    </source>
</evidence>
<dbReference type="EMBL" id="MU006222">
    <property type="protein sequence ID" value="KAF2828567.1"/>
    <property type="molecule type" value="Genomic_DNA"/>
</dbReference>
<dbReference type="FunFam" id="1.10.3380.30:FF:000001">
    <property type="entry name" value="Ski2 ATP-dependent RNA helicase"/>
    <property type="match status" value="1"/>
</dbReference>
<feature type="domain" description="Helicase C-terminal" evidence="11">
    <location>
        <begin position="607"/>
        <end position="808"/>
    </location>
</feature>
<dbReference type="FunFam" id="3.40.50.300:FF:000987">
    <property type="entry name" value="DEAD/DEAH box RNA helicase"/>
    <property type="match status" value="1"/>
</dbReference>
<dbReference type="SMART" id="SM00487">
    <property type="entry name" value="DEXDc"/>
    <property type="match status" value="1"/>
</dbReference>
<dbReference type="GO" id="GO:0003724">
    <property type="term" value="F:RNA helicase activity"/>
    <property type="evidence" value="ECO:0007669"/>
    <property type="project" value="InterPro"/>
</dbReference>
<dbReference type="SMART" id="SM00490">
    <property type="entry name" value="HELICc"/>
    <property type="match status" value="1"/>
</dbReference>
<dbReference type="InterPro" id="IPR048392">
    <property type="entry name" value="MTR4-like_stalk"/>
</dbReference>
<dbReference type="SUPFAM" id="SSF52540">
    <property type="entry name" value="P-loop containing nucleoside triphosphate hydrolases"/>
    <property type="match status" value="1"/>
</dbReference>
<dbReference type="PROSITE" id="PS51194">
    <property type="entry name" value="HELICASE_CTER"/>
    <property type="match status" value="1"/>
</dbReference>
<dbReference type="Gene3D" id="1.10.3380.30">
    <property type="match status" value="1"/>
</dbReference>
<evidence type="ECO:0000256" key="4">
    <source>
        <dbReference type="ARBA" id="ARBA00022741"/>
    </source>
</evidence>
<dbReference type="Pfam" id="PF13234">
    <property type="entry name" value="MTR4_beta-barrel"/>
    <property type="match status" value="1"/>
</dbReference>
<keyword evidence="5" id="KW-0378">Hydrolase</keyword>
<dbReference type="InterPro" id="IPR011545">
    <property type="entry name" value="DEAD/DEAH_box_helicase_dom"/>
</dbReference>
<keyword evidence="13" id="KW-1185">Reference proteome</keyword>
<keyword evidence="6 12" id="KW-0347">Helicase</keyword>
<keyword evidence="3" id="KW-0963">Cytoplasm</keyword>
<sequence>MEGLSAELEKLRLSSSKLDDAGWIDSIAGEQRPPKRQRKTKAVIKKELEAEFLTPSRSFSTQWLNQLQQRWDAPTNYRSLFQIAPTQTRTIIRFTREGLEGRVTGYKEVTVPANSATAKNSTSLLRKPANRAEFVRGAAGFFPFAPGGLDGVEAVAAIEDEAIMQQDNASAKKAGGLERVINFSAEGGLLEIAPGFTRGLDFQKKQNPDSKTAKEVEDTLGEASATAKDDEDDEENELKRVETEDVEKKEGQTPGEEEIDALLPVEFPALAPHGPLATAASRKGGRQWAHMVDIDRDITNFRDLVPEMAREYPFELDTFQKEAVYHLENGDSVFVAAHTSAGKTVVAEYAIALAAKHMTKAIYTSPIKALSNQKFRDFRLTFDDVGILTGDVQIRPEASCLIMTTEILRSMLYRGADLIRDVEFVIFDEVHYVNDLERGVVWEEVIIMLPEHVTLILLSATVPNTYEFASWVGRTKKKDIYVISTPKRPIPLEHYLWAGKGMYKIVTADKKFIDNGWKEANDVFSGKDKVKAPAIKEAPTGRGGGGRGGQPARGGQNQRGRGQQDRGRGGGPRGGGPPANRGRGNIARTGRGGGRTTAAQDRNIWVHLIQHLRSKDLLPACIFVFSKKRCEENAEALSNIDYCTAAEKSAIHMTIEKSLARLGREDRELPQILRLRELLSRGIAVHHGGMLPIVKEVVEILFAKTLVKVLFATETFAMGLNLPTRTVVFSGFRKHDGREFRDLLPGEYTQMAGRAGRRGLDTVGTVIVCAPGADEAPPAARLRQMMLGEPTKLRSQFRLTYNMMLNLLRVEALKIEEMIKRSFSEHATQTLLPEHEKSVKISEADLEKIKRQPCEVCDIDLEVCHQACEDYKRLTNELHLSLLLNPIGRKALSKNRLIVFKKDNKRTAGMLMQDGTSKGNEPTVKVLEIAQNPDRKADDLLPYLGPFARFFRNLPKRAEDLILRTAYVPLSAIECFTKTIIDVPESVTNLSKKKESLKLAQNQFLPLCQSWNYEDWDEFDYSKIKSLKFRELMDARVKEGQNAVEKKCLECPDFMKHFELEHDQWLIKENILSLRQLMSDQNLQLLPDYEQRIRVLKDLGFIDDGSRVELKGKVACEIHSADELVLTELVLENVLADYTPEEIVALLSAFVFQEKTDTEPTLTASLTRGVAAIVKISEKVNQIQTLHQVILSADDSNDFVSKPRFGMVEVVYEWARGMSFNRITDLTDVMEGTIVRIITRLDETCREVKNAARIIGDPVLFQKMGTCQELIKRDICNCASLYL</sequence>
<evidence type="ECO:0000259" key="10">
    <source>
        <dbReference type="PROSITE" id="PS51192"/>
    </source>
</evidence>
<dbReference type="Proteomes" id="UP000799424">
    <property type="component" value="Unassembled WGS sequence"/>
</dbReference>
<dbReference type="Gene3D" id="3.40.50.300">
    <property type="entry name" value="P-loop containing nucleotide triphosphate hydrolases"/>
    <property type="match status" value="2"/>
</dbReference>
<keyword evidence="7" id="KW-0067">ATP-binding</keyword>
<dbReference type="SMART" id="SM01142">
    <property type="entry name" value="DSHCT"/>
    <property type="match status" value="1"/>
</dbReference>
<dbReference type="GO" id="GO:0016787">
    <property type="term" value="F:hydrolase activity"/>
    <property type="evidence" value="ECO:0007669"/>
    <property type="project" value="UniProtKB-KW"/>
</dbReference>
<evidence type="ECO:0000256" key="7">
    <source>
        <dbReference type="ARBA" id="ARBA00022840"/>
    </source>
</evidence>
<evidence type="ECO:0000256" key="9">
    <source>
        <dbReference type="SAM" id="MobiDB-lite"/>
    </source>
</evidence>
<feature type="compositionally biased region" description="Low complexity" evidence="9">
    <location>
        <begin position="578"/>
        <end position="589"/>
    </location>
</feature>
<protein>
    <submittedName>
        <fullName evidence="12">Antiviral helicase</fullName>
    </submittedName>
</protein>
<evidence type="ECO:0000256" key="5">
    <source>
        <dbReference type="ARBA" id="ARBA00022801"/>
    </source>
</evidence>
<dbReference type="InterPro" id="IPR001650">
    <property type="entry name" value="Helicase_C-like"/>
</dbReference>
<dbReference type="GO" id="GO:0055087">
    <property type="term" value="C:Ski complex"/>
    <property type="evidence" value="ECO:0007669"/>
    <property type="project" value="TreeGrafter"/>
</dbReference>
<dbReference type="GO" id="GO:0005524">
    <property type="term" value="F:ATP binding"/>
    <property type="evidence" value="ECO:0007669"/>
    <property type="project" value="UniProtKB-KW"/>
</dbReference>
<dbReference type="Pfam" id="PF00271">
    <property type="entry name" value="Helicase_C"/>
    <property type="match status" value="1"/>
</dbReference>
<evidence type="ECO:0000256" key="1">
    <source>
        <dbReference type="ARBA" id="ARBA00004496"/>
    </source>
</evidence>
<dbReference type="PIRSF" id="PIRSF005198">
    <property type="entry name" value="Antiviral_helicase_SKI2"/>
    <property type="match status" value="1"/>
</dbReference>
<gene>
    <name evidence="12" type="ORF">CC86DRAFT_346894</name>
</gene>
<evidence type="ECO:0000256" key="2">
    <source>
        <dbReference type="ARBA" id="ARBA00010140"/>
    </source>
</evidence>
<dbReference type="FunFam" id="3.40.50.300:FF:000354">
    <property type="entry name" value="ATP-dependent RNA helicase SKI2"/>
    <property type="match status" value="1"/>
</dbReference>
<dbReference type="CDD" id="cd18795">
    <property type="entry name" value="SF2_C_Ski2"/>
    <property type="match status" value="1"/>
</dbReference>
<feature type="domain" description="Helicase ATP-binding" evidence="10">
    <location>
        <begin position="324"/>
        <end position="480"/>
    </location>
</feature>
<evidence type="ECO:0000313" key="13">
    <source>
        <dbReference type="Proteomes" id="UP000799424"/>
    </source>
</evidence>
<dbReference type="Gene3D" id="1.20.1500.20">
    <property type="match status" value="1"/>
</dbReference>
<dbReference type="InterPro" id="IPR050699">
    <property type="entry name" value="RNA-DNA_Helicase"/>
</dbReference>
<dbReference type="Pfam" id="PF08148">
    <property type="entry name" value="DSHCT"/>
    <property type="match status" value="1"/>
</dbReference>
<keyword evidence="8" id="KW-0694">RNA-binding</keyword>
<dbReference type="GO" id="GO:0003723">
    <property type="term" value="F:RNA binding"/>
    <property type="evidence" value="ECO:0007669"/>
    <property type="project" value="UniProtKB-KW"/>
</dbReference>
<feature type="compositionally biased region" description="Basic and acidic residues" evidence="9">
    <location>
        <begin position="237"/>
        <end position="251"/>
    </location>
</feature>
<feature type="region of interest" description="Disordered" evidence="9">
    <location>
        <begin position="530"/>
        <end position="597"/>
    </location>
</feature>
<dbReference type="Pfam" id="PF21408">
    <property type="entry name" value="MTR4-like_stalk"/>
    <property type="match status" value="1"/>
</dbReference>
<evidence type="ECO:0000313" key="12">
    <source>
        <dbReference type="EMBL" id="KAF2828567.1"/>
    </source>
</evidence>
<dbReference type="PANTHER" id="PTHR12131:SF1">
    <property type="entry name" value="ATP-DEPENDENT RNA HELICASE SUPV3L1, MITOCHONDRIAL-RELATED"/>
    <property type="match status" value="1"/>
</dbReference>
<dbReference type="PANTHER" id="PTHR12131">
    <property type="entry name" value="ATP-DEPENDENT RNA AND DNA HELICASE"/>
    <property type="match status" value="1"/>
</dbReference>
<evidence type="ECO:0000256" key="6">
    <source>
        <dbReference type="ARBA" id="ARBA00022806"/>
    </source>
</evidence>
<dbReference type="InterPro" id="IPR040801">
    <property type="entry name" value="Ski2_N"/>
</dbReference>
<proteinExistence type="inferred from homology"/>